<dbReference type="GO" id="GO:0046872">
    <property type="term" value="F:metal ion binding"/>
    <property type="evidence" value="ECO:0007669"/>
    <property type="project" value="UniProtKB-KW"/>
</dbReference>
<feature type="domain" description="Peptidase M12B" evidence="3">
    <location>
        <begin position="210"/>
        <end position="438"/>
    </location>
</feature>
<dbReference type="InterPro" id="IPR001590">
    <property type="entry name" value="Peptidase_M12B"/>
</dbReference>
<dbReference type="PANTHER" id="PTHR11905">
    <property type="entry name" value="ADAM A DISINTEGRIN AND METALLOPROTEASE DOMAIN"/>
    <property type="match status" value="1"/>
</dbReference>
<evidence type="ECO:0000256" key="1">
    <source>
        <dbReference type="PROSITE-ProRule" id="PRU00276"/>
    </source>
</evidence>
<proteinExistence type="predicted"/>
<feature type="compositionally biased region" description="Basic and acidic residues" evidence="2">
    <location>
        <begin position="164"/>
        <end position="173"/>
    </location>
</feature>
<dbReference type="PANTHER" id="PTHR11905:SF159">
    <property type="entry name" value="ADAM METALLOPROTEASE"/>
    <property type="match status" value="1"/>
</dbReference>
<dbReference type="Proteomes" id="UP001634394">
    <property type="component" value="Unassembled WGS sequence"/>
</dbReference>
<keyword evidence="1" id="KW-0479">Metal-binding</keyword>
<feature type="active site" evidence="1">
    <location>
        <position position="378"/>
    </location>
</feature>
<sequence>MVWLTDVTRRLPTVKRDSSDPSLPDNLTFQLRGGSRSLTLNLKRNHQINPNADMYFVRKSNDGQSHLEKALNLENEDVAYYQDWQNGAFMTVRCVRRSDGQCNRVINGNVQIEERNYDLQPSNADITSEDLTDTPDLGGSLYVLRGQNIVHREMMVTDEGTVNEENKEQEVKRVPRRNPSRRKPHRIPNSMTCSRKKPRLSARNNQRQVYYVEVAVLLDSGVWDFYSSLMQTNRGPVPPARVLIKLRQVFSHIINGVDLRYRGIKDPTIKISVTLREFYIFQKQKDFPHLESWVESVPGTDWIDVNNYIKDLSNWTSINGHLSDHVMLFTKYNIYTDDDPEERMNGYSYTRSVCDDCHKASIIKTRDYMFTVLTAAHELGHNLGADHDGEKEGAACRADDFFLMSPHDPVFRENKPYSRNPWIFSNCSVESFKRALPDKTCLFNVGQYYDEDEWSTFMLVQPGEVFSNNAQCEFAHGHGSTFCGVCTLCVNVFV</sequence>
<accession>A0ABD3WMU1</accession>
<dbReference type="SUPFAM" id="SSF55486">
    <property type="entry name" value="Metalloproteases ('zincins'), catalytic domain"/>
    <property type="match status" value="1"/>
</dbReference>
<dbReference type="EMBL" id="JBJQND010000006">
    <property type="protein sequence ID" value="KAL3875289.1"/>
    <property type="molecule type" value="Genomic_DNA"/>
</dbReference>
<evidence type="ECO:0000259" key="3">
    <source>
        <dbReference type="PROSITE" id="PS50215"/>
    </source>
</evidence>
<feature type="compositionally biased region" description="Basic residues" evidence="2">
    <location>
        <begin position="174"/>
        <end position="186"/>
    </location>
</feature>
<name>A0ABD3WMU1_SINWO</name>
<evidence type="ECO:0000313" key="5">
    <source>
        <dbReference type="Proteomes" id="UP001634394"/>
    </source>
</evidence>
<evidence type="ECO:0000313" key="4">
    <source>
        <dbReference type="EMBL" id="KAL3875289.1"/>
    </source>
</evidence>
<keyword evidence="5" id="KW-1185">Reference proteome</keyword>
<dbReference type="InterPro" id="IPR024079">
    <property type="entry name" value="MetalloPept_cat_dom_sf"/>
</dbReference>
<comment type="caution">
    <text evidence="1">Lacks conserved residue(s) required for the propagation of feature annotation.</text>
</comment>
<feature type="binding site" evidence="1">
    <location>
        <position position="377"/>
    </location>
    <ligand>
        <name>Zn(2+)</name>
        <dbReference type="ChEBI" id="CHEBI:29105"/>
        <note>catalytic</note>
    </ligand>
</feature>
<dbReference type="AlphaFoldDB" id="A0ABD3WMU1"/>
<gene>
    <name evidence="4" type="ORF">ACJMK2_038211</name>
</gene>
<organism evidence="4 5">
    <name type="scientific">Sinanodonta woodiana</name>
    <name type="common">Chinese pond mussel</name>
    <name type="synonym">Anodonta woodiana</name>
    <dbReference type="NCBI Taxonomy" id="1069815"/>
    <lineage>
        <taxon>Eukaryota</taxon>
        <taxon>Metazoa</taxon>
        <taxon>Spiralia</taxon>
        <taxon>Lophotrochozoa</taxon>
        <taxon>Mollusca</taxon>
        <taxon>Bivalvia</taxon>
        <taxon>Autobranchia</taxon>
        <taxon>Heteroconchia</taxon>
        <taxon>Palaeoheterodonta</taxon>
        <taxon>Unionida</taxon>
        <taxon>Unionoidea</taxon>
        <taxon>Unionidae</taxon>
        <taxon>Unioninae</taxon>
        <taxon>Sinanodonta</taxon>
    </lineage>
</organism>
<reference evidence="4 5" key="1">
    <citation type="submission" date="2024-11" db="EMBL/GenBank/DDBJ databases">
        <title>Chromosome-level genome assembly of the freshwater bivalve Anodonta woodiana.</title>
        <authorList>
            <person name="Chen X."/>
        </authorList>
    </citation>
    <scope>NUCLEOTIDE SEQUENCE [LARGE SCALE GENOMIC DNA]</scope>
    <source>
        <strain evidence="4">MN2024</strain>
        <tissue evidence="4">Gills</tissue>
    </source>
</reference>
<feature type="binding site" evidence="1">
    <location>
        <position position="387"/>
    </location>
    <ligand>
        <name>Zn(2+)</name>
        <dbReference type="ChEBI" id="CHEBI:29105"/>
        <note>catalytic</note>
    </ligand>
</feature>
<comment type="caution">
    <text evidence="4">The sequence shown here is derived from an EMBL/GenBank/DDBJ whole genome shotgun (WGS) entry which is preliminary data.</text>
</comment>
<dbReference type="Gene3D" id="3.40.390.10">
    <property type="entry name" value="Collagenase (Catalytic Domain)"/>
    <property type="match status" value="1"/>
</dbReference>
<protein>
    <recommendedName>
        <fullName evidence="3">Peptidase M12B domain-containing protein</fullName>
    </recommendedName>
</protein>
<evidence type="ECO:0000256" key="2">
    <source>
        <dbReference type="SAM" id="MobiDB-lite"/>
    </source>
</evidence>
<feature type="region of interest" description="Disordered" evidence="2">
    <location>
        <begin position="164"/>
        <end position="199"/>
    </location>
</feature>
<feature type="binding site" evidence="1">
    <location>
        <position position="381"/>
    </location>
    <ligand>
        <name>Zn(2+)</name>
        <dbReference type="ChEBI" id="CHEBI:29105"/>
        <note>catalytic</note>
    </ligand>
</feature>
<dbReference type="Pfam" id="PF01421">
    <property type="entry name" value="Reprolysin"/>
    <property type="match status" value="1"/>
</dbReference>
<dbReference type="PROSITE" id="PS50215">
    <property type="entry name" value="ADAM_MEPRO"/>
    <property type="match status" value="1"/>
</dbReference>
<keyword evidence="1" id="KW-0862">Zinc</keyword>